<dbReference type="Pfam" id="PF14019">
    <property type="entry name" value="DUF4235"/>
    <property type="match status" value="1"/>
</dbReference>
<name>A0ABQ6JIT7_9ACTN</name>
<sequence>MPSRPFCGTLSGWDRSCGSLLGTGGAIAAGIGARKVLNTGWEKATGNPPPVNPASPNVQVLEAVAWAAVSGAIIQARPHGLDAQGRRVLPALQRAPAP</sequence>
<evidence type="ECO:0000313" key="2">
    <source>
        <dbReference type="Proteomes" id="UP001157017"/>
    </source>
</evidence>
<proteinExistence type="predicted"/>
<gene>
    <name evidence="1" type="ORF">GCM10025868_25140</name>
</gene>
<evidence type="ECO:0000313" key="1">
    <source>
        <dbReference type="EMBL" id="GMA87264.1"/>
    </source>
</evidence>
<dbReference type="EMBL" id="BSUZ01000001">
    <property type="protein sequence ID" value="GMA87264.1"/>
    <property type="molecule type" value="Genomic_DNA"/>
</dbReference>
<accession>A0ABQ6JIT7</accession>
<dbReference type="InterPro" id="IPR025329">
    <property type="entry name" value="DUF4235"/>
</dbReference>
<protein>
    <recommendedName>
        <fullName evidence="3">DUF4235 domain-containing protein</fullName>
    </recommendedName>
</protein>
<keyword evidence="2" id="KW-1185">Reference proteome</keyword>
<organism evidence="1 2">
    <name type="scientific">Angustibacter aerolatus</name>
    <dbReference type="NCBI Taxonomy" id="1162965"/>
    <lineage>
        <taxon>Bacteria</taxon>
        <taxon>Bacillati</taxon>
        <taxon>Actinomycetota</taxon>
        <taxon>Actinomycetes</taxon>
        <taxon>Kineosporiales</taxon>
        <taxon>Kineosporiaceae</taxon>
    </lineage>
</organism>
<evidence type="ECO:0008006" key="3">
    <source>
        <dbReference type="Google" id="ProtNLM"/>
    </source>
</evidence>
<comment type="caution">
    <text evidence="1">The sequence shown here is derived from an EMBL/GenBank/DDBJ whole genome shotgun (WGS) entry which is preliminary data.</text>
</comment>
<reference evidence="2" key="1">
    <citation type="journal article" date="2019" name="Int. J. Syst. Evol. Microbiol.">
        <title>The Global Catalogue of Microorganisms (GCM) 10K type strain sequencing project: providing services to taxonomists for standard genome sequencing and annotation.</title>
        <authorList>
            <consortium name="The Broad Institute Genomics Platform"/>
            <consortium name="The Broad Institute Genome Sequencing Center for Infectious Disease"/>
            <person name="Wu L."/>
            <person name="Ma J."/>
        </authorList>
    </citation>
    <scope>NUCLEOTIDE SEQUENCE [LARGE SCALE GENOMIC DNA]</scope>
    <source>
        <strain evidence="2">NBRC 108730</strain>
    </source>
</reference>
<dbReference type="Proteomes" id="UP001157017">
    <property type="component" value="Unassembled WGS sequence"/>
</dbReference>